<sequence>MKALLLSLVLSVARFNAQTVQADPVNPHYYDFQGKPTLLITSAEHYGAVINADFDYLKYFDALQKYGLNYTRIYPGYLFEPMGKFVTGNTLGAKPSALILPWSRSNQPGYLLSGNKFDLDHWNPAYFARLKDFIAQAAKRGIVVEICFFNGQYSDTWPLSPLYHENNIQGAGRGGFRDAQTLKDPELVAREDAYIRKIVTEVNGFDNVILEVCDEPALFTPLEEAGPWVAHMLETTYKAEAGLPNKHLIGQEVQGPVNGPVDLSSKPANSVIVTQYVWHTSDDEMGGMKGLTFEYLRNKPIEQNETEYYPLYSGDAVAASRVEAWEFMVGGGAGFNQLNGLYTVEDPAGNTPDNARLLGSLRNLKLFLESFDFVKTAPDRGFIVSGIDPDTSYRGLSEYGKQYALYIHHGEGGRGSVYLVKPGRYKEDLVANLPAGNYNAEWIDPASYAILASTSFKHPGGLRTLTTPTYEIDIALRIKRQ</sequence>
<dbReference type="InterPro" id="IPR017853">
    <property type="entry name" value="GH"/>
</dbReference>
<organism evidence="2 3">
    <name type="scientific">Acidisarcina polymorpha</name>
    <dbReference type="NCBI Taxonomy" id="2211140"/>
    <lineage>
        <taxon>Bacteria</taxon>
        <taxon>Pseudomonadati</taxon>
        <taxon>Acidobacteriota</taxon>
        <taxon>Terriglobia</taxon>
        <taxon>Terriglobales</taxon>
        <taxon>Acidobacteriaceae</taxon>
        <taxon>Acidisarcina</taxon>
    </lineage>
</organism>
<feature type="chain" id="PRO_5016369716" evidence="1">
    <location>
        <begin position="23"/>
        <end position="481"/>
    </location>
</feature>
<keyword evidence="3" id="KW-1185">Reference proteome</keyword>
<proteinExistence type="predicted"/>
<keyword evidence="2" id="KW-0614">Plasmid</keyword>
<evidence type="ECO:0000313" key="3">
    <source>
        <dbReference type="Proteomes" id="UP000253606"/>
    </source>
</evidence>
<evidence type="ECO:0000313" key="2">
    <source>
        <dbReference type="EMBL" id="AXC16280.1"/>
    </source>
</evidence>
<evidence type="ECO:0000256" key="1">
    <source>
        <dbReference type="SAM" id="SignalP"/>
    </source>
</evidence>
<geneLocation type="plasmid" evidence="3">
    <name>pacpol4</name>
</geneLocation>
<dbReference type="Gene3D" id="3.20.20.80">
    <property type="entry name" value="Glycosidases"/>
    <property type="match status" value="1"/>
</dbReference>
<protein>
    <submittedName>
        <fullName evidence="2">Uncharacterized protein</fullName>
    </submittedName>
</protein>
<feature type="signal peptide" evidence="1">
    <location>
        <begin position="1"/>
        <end position="22"/>
    </location>
</feature>
<dbReference type="RefSeq" id="WP_114211437.1">
    <property type="nucleotide sequence ID" value="NZ_CP030843.1"/>
</dbReference>
<gene>
    <name evidence="2" type="ORF">ACPOL_7088</name>
</gene>
<dbReference type="EMBL" id="CP030843">
    <property type="protein sequence ID" value="AXC16280.1"/>
    <property type="molecule type" value="Genomic_DNA"/>
</dbReference>
<reference evidence="2 3" key="1">
    <citation type="journal article" date="2018" name="Front. Microbiol.">
        <title>Hydrolytic Capabilities as a Key to Environmental Success: Chitinolytic and Cellulolytic Acidobacteria From Acidic Sub-arctic Soils and Boreal Peatlands.</title>
        <authorList>
            <person name="Belova S.E."/>
            <person name="Ravin N.V."/>
            <person name="Pankratov T.A."/>
            <person name="Rakitin A.L."/>
            <person name="Ivanova A.A."/>
            <person name="Beletsky A.V."/>
            <person name="Mardanov A.V."/>
            <person name="Sinninghe Damste J.S."/>
            <person name="Dedysh S.N."/>
        </authorList>
    </citation>
    <scope>NUCLEOTIDE SEQUENCE [LARGE SCALE GENOMIC DNA]</scope>
    <source>
        <strain evidence="2 3">SBC82</strain>
        <plasmid evidence="3">pacpol4</plasmid>
    </source>
</reference>
<dbReference type="AlphaFoldDB" id="A0A2Z5GBG7"/>
<keyword evidence="1" id="KW-0732">Signal</keyword>
<accession>A0A2Z5GBG7</accession>
<name>A0A2Z5GBG7_9BACT</name>
<dbReference type="SUPFAM" id="SSF51445">
    <property type="entry name" value="(Trans)glycosidases"/>
    <property type="match status" value="1"/>
</dbReference>
<dbReference type="KEGG" id="abas:ACPOL_7088"/>
<dbReference type="Proteomes" id="UP000253606">
    <property type="component" value="Plasmid pACPOL4"/>
</dbReference>
<dbReference type="OrthoDB" id="630458at2"/>